<dbReference type="EMBL" id="JBHUHZ010000001">
    <property type="protein sequence ID" value="MFD2163012.1"/>
    <property type="molecule type" value="Genomic_DNA"/>
</dbReference>
<protein>
    <submittedName>
        <fullName evidence="2">DUF6965 family protein</fullName>
    </submittedName>
</protein>
<reference evidence="3" key="1">
    <citation type="journal article" date="2019" name="Int. J. Syst. Evol. Microbiol.">
        <title>The Global Catalogue of Microorganisms (GCM) 10K type strain sequencing project: providing services to taxonomists for standard genome sequencing and annotation.</title>
        <authorList>
            <consortium name="The Broad Institute Genomics Platform"/>
            <consortium name="The Broad Institute Genome Sequencing Center for Infectious Disease"/>
            <person name="Wu L."/>
            <person name="Ma J."/>
        </authorList>
    </citation>
    <scope>NUCLEOTIDE SEQUENCE [LARGE SCALE GENOMIC DNA]</scope>
    <source>
        <strain evidence="3">KCTC 42217</strain>
    </source>
</reference>
<dbReference type="InterPro" id="IPR054238">
    <property type="entry name" value="DUF6965"/>
</dbReference>
<dbReference type="RefSeq" id="WP_255902473.1">
    <property type="nucleotide sequence ID" value="NZ_JAFMZO010000003.1"/>
</dbReference>
<comment type="caution">
    <text evidence="2">The sequence shown here is derived from an EMBL/GenBank/DDBJ whole genome shotgun (WGS) entry which is preliminary data.</text>
</comment>
<keyword evidence="3" id="KW-1185">Reference proteome</keyword>
<dbReference type="Pfam" id="PF22292">
    <property type="entry name" value="DUF6965"/>
    <property type="match status" value="1"/>
</dbReference>
<proteinExistence type="predicted"/>
<accession>A0ABW4ZNE5</accession>
<name>A0ABW4ZNE5_9SPHI</name>
<feature type="domain" description="DUF6965" evidence="1">
    <location>
        <begin position="1"/>
        <end position="60"/>
    </location>
</feature>
<organism evidence="2 3">
    <name type="scientific">Paradesertivirga mongoliensis</name>
    <dbReference type="NCBI Taxonomy" id="2100740"/>
    <lineage>
        <taxon>Bacteria</taxon>
        <taxon>Pseudomonadati</taxon>
        <taxon>Bacteroidota</taxon>
        <taxon>Sphingobacteriia</taxon>
        <taxon>Sphingobacteriales</taxon>
        <taxon>Sphingobacteriaceae</taxon>
        <taxon>Paradesertivirga</taxon>
    </lineage>
</organism>
<evidence type="ECO:0000313" key="3">
    <source>
        <dbReference type="Proteomes" id="UP001597387"/>
    </source>
</evidence>
<sequence>MSIQELEDFFKSRELPAEISTHPAIKIVDVPKFIETQLIQIRTHGVKTPAYDRLVELKEWFLRKENGGEMVSDS</sequence>
<dbReference type="Proteomes" id="UP001597387">
    <property type="component" value="Unassembled WGS sequence"/>
</dbReference>
<evidence type="ECO:0000259" key="1">
    <source>
        <dbReference type="Pfam" id="PF22292"/>
    </source>
</evidence>
<evidence type="ECO:0000313" key="2">
    <source>
        <dbReference type="EMBL" id="MFD2163012.1"/>
    </source>
</evidence>
<gene>
    <name evidence="2" type="ORF">ACFSJU_11460</name>
</gene>